<evidence type="ECO:0000256" key="8">
    <source>
        <dbReference type="ARBA" id="ARBA00022989"/>
    </source>
</evidence>
<keyword evidence="11" id="KW-1185">Reference proteome</keyword>
<evidence type="ECO:0000313" key="11">
    <source>
        <dbReference type="Proteomes" id="UP000054560"/>
    </source>
</evidence>
<dbReference type="GO" id="GO:0046872">
    <property type="term" value="F:metal ion binding"/>
    <property type="evidence" value="ECO:0007669"/>
    <property type="project" value="UniProtKB-KW"/>
</dbReference>
<dbReference type="AlphaFoldDB" id="A0A0L0FZS9"/>
<keyword evidence="2" id="KW-0812">Transmembrane</keyword>
<name>A0A0L0FZS9_9EUKA</name>
<dbReference type="OrthoDB" id="114962at2759"/>
<sequence length="88" mass="9656">IVLQGVFALNPTRISISGKIRVFCFDKTGTLTKEGLVFLGAQPVENKQFGEMVGCGNRTMPVRLMECLATCHAVAKFNEILVGNQERL</sequence>
<evidence type="ECO:0000256" key="7">
    <source>
        <dbReference type="ARBA" id="ARBA00022967"/>
    </source>
</evidence>
<evidence type="ECO:0000256" key="6">
    <source>
        <dbReference type="ARBA" id="ARBA00022842"/>
    </source>
</evidence>
<dbReference type="GO" id="GO:0005524">
    <property type="term" value="F:ATP binding"/>
    <property type="evidence" value="ECO:0007669"/>
    <property type="project" value="UniProtKB-KW"/>
</dbReference>
<accession>A0A0L0FZS9</accession>
<proteinExistence type="predicted"/>
<keyword evidence="7" id="KW-1278">Translocase</keyword>
<dbReference type="RefSeq" id="XP_014156269.1">
    <property type="nucleotide sequence ID" value="XM_014300794.1"/>
</dbReference>
<organism evidence="10 11">
    <name type="scientific">Sphaeroforma arctica JP610</name>
    <dbReference type="NCBI Taxonomy" id="667725"/>
    <lineage>
        <taxon>Eukaryota</taxon>
        <taxon>Ichthyosporea</taxon>
        <taxon>Ichthyophonida</taxon>
        <taxon>Sphaeroforma</taxon>
    </lineage>
</organism>
<dbReference type="eggNOG" id="KOG0208">
    <property type="taxonomic scope" value="Eukaryota"/>
</dbReference>
<feature type="non-terminal residue" evidence="10">
    <location>
        <position position="1"/>
    </location>
</feature>
<keyword evidence="3" id="KW-0479">Metal-binding</keyword>
<keyword evidence="8" id="KW-1133">Transmembrane helix</keyword>
<keyword evidence="5" id="KW-0067">ATP-binding</keyword>
<evidence type="ECO:0000256" key="4">
    <source>
        <dbReference type="ARBA" id="ARBA00022741"/>
    </source>
</evidence>
<dbReference type="PROSITE" id="PS00154">
    <property type="entry name" value="ATPASE_E1_E2"/>
    <property type="match status" value="1"/>
</dbReference>
<gene>
    <name evidence="10" type="ORF">SARC_05338</name>
</gene>
<keyword evidence="6" id="KW-0460">Magnesium</keyword>
<evidence type="ECO:0000313" key="10">
    <source>
        <dbReference type="EMBL" id="KNC82367.1"/>
    </source>
</evidence>
<dbReference type="GO" id="GO:0016020">
    <property type="term" value="C:membrane"/>
    <property type="evidence" value="ECO:0007669"/>
    <property type="project" value="UniProtKB-SubCell"/>
</dbReference>
<evidence type="ECO:0000256" key="1">
    <source>
        <dbReference type="ARBA" id="ARBA00004141"/>
    </source>
</evidence>
<dbReference type="EMBL" id="KQ241933">
    <property type="protein sequence ID" value="KNC82367.1"/>
    <property type="molecule type" value="Genomic_DNA"/>
</dbReference>
<dbReference type="InterPro" id="IPR018303">
    <property type="entry name" value="ATPase_P-typ_P_site"/>
</dbReference>
<dbReference type="Proteomes" id="UP000054560">
    <property type="component" value="Unassembled WGS sequence"/>
</dbReference>
<dbReference type="InterPro" id="IPR006544">
    <property type="entry name" value="P-type_TPase_V"/>
</dbReference>
<reference evidence="10 11" key="1">
    <citation type="submission" date="2011-02" db="EMBL/GenBank/DDBJ databases">
        <title>The Genome Sequence of Sphaeroforma arctica JP610.</title>
        <authorList>
            <consortium name="The Broad Institute Genome Sequencing Platform"/>
            <person name="Russ C."/>
            <person name="Cuomo C."/>
            <person name="Young S.K."/>
            <person name="Zeng Q."/>
            <person name="Gargeya S."/>
            <person name="Alvarado L."/>
            <person name="Berlin A."/>
            <person name="Chapman S.B."/>
            <person name="Chen Z."/>
            <person name="Freedman E."/>
            <person name="Gellesch M."/>
            <person name="Goldberg J."/>
            <person name="Griggs A."/>
            <person name="Gujja S."/>
            <person name="Heilman E."/>
            <person name="Heiman D."/>
            <person name="Howarth C."/>
            <person name="Mehta T."/>
            <person name="Neiman D."/>
            <person name="Pearson M."/>
            <person name="Roberts A."/>
            <person name="Saif S."/>
            <person name="Shea T."/>
            <person name="Shenoy N."/>
            <person name="Sisk P."/>
            <person name="Stolte C."/>
            <person name="Sykes S."/>
            <person name="White J."/>
            <person name="Yandava C."/>
            <person name="Burger G."/>
            <person name="Gray M.W."/>
            <person name="Holland P.W.H."/>
            <person name="King N."/>
            <person name="Lang F.B.F."/>
            <person name="Roger A.J."/>
            <person name="Ruiz-Trillo I."/>
            <person name="Haas B."/>
            <person name="Nusbaum C."/>
            <person name="Birren B."/>
        </authorList>
    </citation>
    <scope>NUCLEOTIDE SEQUENCE [LARGE SCALE GENOMIC DNA]</scope>
    <source>
        <strain evidence="10 11">JP610</strain>
    </source>
</reference>
<dbReference type="PANTHER" id="PTHR45630:SF11">
    <property type="entry name" value="CATION-TRANSPORTING P-TYPE ATPASE N-TERMINAL DOMAIN-CONTAINING PROTEIN"/>
    <property type="match status" value="1"/>
</dbReference>
<evidence type="ECO:0000256" key="9">
    <source>
        <dbReference type="ARBA" id="ARBA00023136"/>
    </source>
</evidence>
<evidence type="ECO:0000256" key="2">
    <source>
        <dbReference type="ARBA" id="ARBA00022692"/>
    </source>
</evidence>
<dbReference type="GeneID" id="25905842"/>
<keyword evidence="9" id="KW-0472">Membrane</keyword>
<protein>
    <recommendedName>
        <fullName evidence="12">Cation-transporting P-type ATPase C-terminal domain-containing protein</fullName>
    </recommendedName>
</protein>
<dbReference type="PANTHER" id="PTHR45630">
    <property type="entry name" value="CATION-TRANSPORTING ATPASE-RELATED"/>
    <property type="match status" value="1"/>
</dbReference>
<dbReference type="GO" id="GO:0019829">
    <property type="term" value="F:ATPase-coupled monoatomic cation transmembrane transporter activity"/>
    <property type="evidence" value="ECO:0007669"/>
    <property type="project" value="TreeGrafter"/>
</dbReference>
<comment type="subcellular location">
    <subcellularLocation>
        <location evidence="1">Membrane</location>
        <topology evidence="1">Multi-pass membrane protein</topology>
    </subcellularLocation>
</comment>
<evidence type="ECO:0008006" key="12">
    <source>
        <dbReference type="Google" id="ProtNLM"/>
    </source>
</evidence>
<evidence type="ECO:0000256" key="3">
    <source>
        <dbReference type="ARBA" id="ARBA00022723"/>
    </source>
</evidence>
<dbReference type="GO" id="GO:0140358">
    <property type="term" value="F:P-type transmembrane transporter activity"/>
    <property type="evidence" value="ECO:0007669"/>
    <property type="project" value="InterPro"/>
</dbReference>
<evidence type="ECO:0000256" key="5">
    <source>
        <dbReference type="ARBA" id="ARBA00022840"/>
    </source>
</evidence>
<keyword evidence="4" id="KW-0547">Nucleotide-binding</keyword>
<dbReference type="STRING" id="667725.A0A0L0FZS9"/>